<organism evidence="15 16">
    <name type="scientific">Leptomonas seymouri</name>
    <dbReference type="NCBI Taxonomy" id="5684"/>
    <lineage>
        <taxon>Eukaryota</taxon>
        <taxon>Discoba</taxon>
        <taxon>Euglenozoa</taxon>
        <taxon>Kinetoplastea</taxon>
        <taxon>Metakinetoplastina</taxon>
        <taxon>Trypanosomatida</taxon>
        <taxon>Trypanosomatidae</taxon>
        <taxon>Leishmaniinae</taxon>
        <taxon>Leptomonas</taxon>
    </lineage>
</organism>
<dbReference type="GO" id="GO:0005953">
    <property type="term" value="C:CAAX-protein geranylgeranyltransferase complex"/>
    <property type="evidence" value="ECO:0007669"/>
    <property type="project" value="TreeGrafter"/>
</dbReference>
<comment type="caution">
    <text evidence="15">The sequence shown here is derived from an EMBL/GenBank/DDBJ whole genome shotgun (WGS) entry which is preliminary data.</text>
</comment>
<evidence type="ECO:0000256" key="10">
    <source>
        <dbReference type="ARBA" id="ARBA00041392"/>
    </source>
</evidence>
<evidence type="ECO:0000313" key="16">
    <source>
        <dbReference type="Proteomes" id="UP000038009"/>
    </source>
</evidence>
<dbReference type="AlphaFoldDB" id="A0A0N1IKH9"/>
<dbReference type="EC" id="2.5.1.58" evidence="4"/>
<evidence type="ECO:0000313" key="15">
    <source>
        <dbReference type="EMBL" id="KPI86271.1"/>
    </source>
</evidence>
<dbReference type="PANTHER" id="PTHR11129">
    <property type="entry name" value="PROTEIN FARNESYLTRANSFERASE ALPHA SUBUNIT/RAB GERANYLGERANYL TRANSFERASE ALPHA SUBUNIT"/>
    <property type="match status" value="1"/>
</dbReference>
<evidence type="ECO:0000256" key="12">
    <source>
        <dbReference type="ARBA" id="ARBA00043086"/>
    </source>
</evidence>
<evidence type="ECO:0000256" key="1">
    <source>
        <dbReference type="ARBA" id="ARBA00001946"/>
    </source>
</evidence>
<dbReference type="OMA" id="CFTRLYH"/>
<evidence type="ECO:0000256" key="14">
    <source>
        <dbReference type="SAM" id="MobiDB-lite"/>
    </source>
</evidence>
<gene>
    <name evidence="15" type="ORF">ABL78_4654</name>
</gene>
<evidence type="ECO:0000256" key="6">
    <source>
        <dbReference type="ARBA" id="ARBA00022679"/>
    </source>
</evidence>
<dbReference type="Pfam" id="PF01239">
    <property type="entry name" value="PPTA"/>
    <property type="match status" value="3"/>
</dbReference>
<sequence>MSAPSSDRSASAASSSSSSAHSLSSIDGEHLYQLACVETFLPLSKDVTLEEEPTACAHPVARIDYSPNFKLIYGLYRALRSKIEYVDSVAQHRRGDHSLQIIRALNSSPARWLLLLGFALRQCTSNYTVWKDRRDVIMSAGVLRQATRDQLPALALPDILLSLDPADAAKKEEALAKVKEAEEKVELVAQHWLPGASDLFWGGDATPVAAVVTAALPSASLSPWRAVRWELNAVGCFTRFYHKNFQVWHHRRELLSYALQQTTLASPPAVHISTDGGSLAAATSNESVQPSLESEEKFSAYLKQNHGICFADVDERETVKAVLCNEDSKNYHAWLHLTWYLHSLPFLLQTPSWPALKAFARALSESQLSAEQQPWMFCAHPQWAFASSAESDSSLPASRRPTLPPSGLTTEIDFTALLIHQDCLNNSAWCHRYSLFKDDLLRGLWREQLQPRLECSGGEAPVSDPEFIEVVYALCMVEVDFALQWLYVDPTNESAHTHARCIATLFHTIVVMLAVLRDVTKAGETVHDRPQSSVRAMELLHYLRDAPLSAPVAAANLDLYAKAEDGSVSSSSPARDAVLRRMQHPQLSWSDYHHSFAILRYIQRVLHASIQQRVRELETQAARVLRAGANVASSSPAPANGTPQKVTLLNTLFERSSQYMLDNFHQVNTAQYLLYQVVLEEMWVLYLSAAQRRAVWQSRPPEAYREGIKPEWTSCQLWEGADVLSDEDNGGDVAVACFLRYEAAALDLAKRLSVQDPIRYKYWKFEAMSTMQRSYGATL</sequence>
<keyword evidence="8" id="KW-0460">Magnesium</keyword>
<evidence type="ECO:0000256" key="3">
    <source>
        <dbReference type="ARBA" id="ARBA00012700"/>
    </source>
</evidence>
<dbReference type="GO" id="GO:0005965">
    <property type="term" value="C:protein farnesyltransferase complex"/>
    <property type="evidence" value="ECO:0007669"/>
    <property type="project" value="TreeGrafter"/>
</dbReference>
<protein>
    <recommendedName>
        <fullName evidence="9">Protein farnesyltransferase/geranylgeranyltransferase type-1 subunit alpha</fullName>
        <ecNumber evidence="4">2.5.1.58</ecNumber>
        <ecNumber evidence="3">2.5.1.59</ecNumber>
    </recommendedName>
    <alternativeName>
        <fullName evidence="12">CAAX farnesyltransferase subunit alpha</fullName>
    </alternativeName>
    <alternativeName>
        <fullName evidence="11">FTase-alpha</fullName>
    </alternativeName>
    <alternativeName>
        <fullName evidence="10">Ras proteins prenyltransferase subunit alpha</fullName>
    </alternativeName>
    <alternativeName>
        <fullName evidence="13">Type I protein geranyl-geranyltransferase subunit alpha</fullName>
    </alternativeName>
</protein>
<dbReference type="SUPFAM" id="SSF48439">
    <property type="entry name" value="Protein prenylyltransferase"/>
    <property type="match status" value="1"/>
</dbReference>
<keyword evidence="6" id="KW-0808">Transferase</keyword>
<dbReference type="Gene3D" id="1.25.40.120">
    <property type="entry name" value="Protein prenylyltransferase"/>
    <property type="match status" value="1"/>
</dbReference>
<dbReference type="GO" id="GO:0004660">
    <property type="term" value="F:protein farnesyltransferase activity"/>
    <property type="evidence" value="ECO:0007669"/>
    <property type="project" value="UniProtKB-EC"/>
</dbReference>
<evidence type="ECO:0000256" key="7">
    <source>
        <dbReference type="ARBA" id="ARBA00022737"/>
    </source>
</evidence>
<proteinExistence type="inferred from homology"/>
<evidence type="ECO:0000256" key="8">
    <source>
        <dbReference type="ARBA" id="ARBA00022842"/>
    </source>
</evidence>
<dbReference type="GO" id="GO:0004662">
    <property type="term" value="F:CAAX-protein geranylgeranyltransferase activity"/>
    <property type="evidence" value="ECO:0007669"/>
    <property type="project" value="UniProtKB-EC"/>
</dbReference>
<dbReference type="InterPro" id="IPR002088">
    <property type="entry name" value="Prenyl_trans_a"/>
</dbReference>
<keyword evidence="5" id="KW-0637">Prenyltransferase</keyword>
<dbReference type="VEuPathDB" id="TriTrypDB:Lsey_0139_0020"/>
<dbReference type="EMBL" id="LJSK01000139">
    <property type="protein sequence ID" value="KPI86271.1"/>
    <property type="molecule type" value="Genomic_DNA"/>
</dbReference>
<evidence type="ECO:0000256" key="9">
    <source>
        <dbReference type="ARBA" id="ARBA00040965"/>
    </source>
</evidence>
<evidence type="ECO:0000256" key="11">
    <source>
        <dbReference type="ARBA" id="ARBA00042436"/>
    </source>
</evidence>
<feature type="region of interest" description="Disordered" evidence="14">
    <location>
        <begin position="1"/>
        <end position="21"/>
    </location>
</feature>
<name>A0A0N1IKH9_LEPSE</name>
<dbReference type="EC" id="2.5.1.59" evidence="3"/>
<evidence type="ECO:0000256" key="13">
    <source>
        <dbReference type="ARBA" id="ARBA00043219"/>
    </source>
</evidence>
<comment type="cofactor">
    <cofactor evidence="1">
        <name>Mg(2+)</name>
        <dbReference type="ChEBI" id="CHEBI:18420"/>
    </cofactor>
</comment>
<keyword evidence="7" id="KW-0677">Repeat</keyword>
<comment type="similarity">
    <text evidence="2">Belongs to the protein prenyltransferase subunit alpha family.</text>
</comment>
<reference evidence="15 16" key="1">
    <citation type="journal article" date="2015" name="PLoS Pathog.">
        <title>Leptomonas seymouri: Adaptations to the Dixenous Life Cycle Analyzed by Genome Sequencing, Transcriptome Profiling and Co-infection with Leishmania donovani.</title>
        <authorList>
            <person name="Kraeva N."/>
            <person name="Butenko A."/>
            <person name="Hlavacova J."/>
            <person name="Kostygov A."/>
            <person name="Myskova J."/>
            <person name="Grybchuk D."/>
            <person name="Lestinova T."/>
            <person name="Votypka J."/>
            <person name="Volf P."/>
            <person name="Opperdoes F."/>
            <person name="Flegontov P."/>
            <person name="Lukes J."/>
            <person name="Yurchenko V."/>
        </authorList>
    </citation>
    <scope>NUCLEOTIDE SEQUENCE [LARGE SCALE GENOMIC DNA]</scope>
    <source>
        <strain evidence="15 16">ATCC 30220</strain>
    </source>
</reference>
<evidence type="ECO:0000256" key="2">
    <source>
        <dbReference type="ARBA" id="ARBA00006734"/>
    </source>
</evidence>
<accession>A0A0N1IKH9</accession>
<dbReference type="Proteomes" id="UP000038009">
    <property type="component" value="Unassembled WGS sequence"/>
</dbReference>
<evidence type="ECO:0000256" key="5">
    <source>
        <dbReference type="ARBA" id="ARBA00022602"/>
    </source>
</evidence>
<dbReference type="PANTHER" id="PTHR11129:SF1">
    <property type="entry name" value="PROTEIN FARNESYLTRANSFERASE_GERANYLGERANYLTRANSFERASE TYPE-1 SUBUNIT ALPHA"/>
    <property type="match status" value="1"/>
</dbReference>
<keyword evidence="16" id="KW-1185">Reference proteome</keyword>
<evidence type="ECO:0000256" key="4">
    <source>
        <dbReference type="ARBA" id="ARBA00012702"/>
    </source>
</evidence>
<dbReference type="OrthoDB" id="272289at2759"/>